<reference evidence="1" key="1">
    <citation type="submission" date="2020-11" db="EMBL/GenBank/DDBJ databases">
        <authorList>
            <consortium name="DOE Joint Genome Institute"/>
            <person name="Ahrendt S."/>
            <person name="Riley R."/>
            <person name="Andreopoulos W."/>
            <person name="Labutti K."/>
            <person name="Pangilinan J."/>
            <person name="Ruiz-Duenas F.J."/>
            <person name="Barrasa J.M."/>
            <person name="Sanchez-Garcia M."/>
            <person name="Camarero S."/>
            <person name="Miyauchi S."/>
            <person name="Serrano A."/>
            <person name="Linde D."/>
            <person name="Babiker R."/>
            <person name="Drula E."/>
            <person name="Ayuso-Fernandez I."/>
            <person name="Pacheco R."/>
            <person name="Padilla G."/>
            <person name="Ferreira P."/>
            <person name="Barriuso J."/>
            <person name="Kellner H."/>
            <person name="Castanera R."/>
            <person name="Alfaro M."/>
            <person name="Ramirez L."/>
            <person name="Pisabarro A.G."/>
            <person name="Kuo A."/>
            <person name="Tritt A."/>
            <person name="Lipzen A."/>
            <person name="He G."/>
            <person name="Yan M."/>
            <person name="Ng V."/>
            <person name="Cullen D."/>
            <person name="Martin F."/>
            <person name="Rosso M.-N."/>
            <person name="Henrissat B."/>
            <person name="Hibbett D."/>
            <person name="Martinez A.T."/>
            <person name="Grigoriev I.V."/>
        </authorList>
    </citation>
    <scope>NUCLEOTIDE SEQUENCE</scope>
    <source>
        <strain evidence="1">AH 40177</strain>
    </source>
</reference>
<name>A0A9P5PZQ4_9AGAR</name>
<protein>
    <recommendedName>
        <fullName evidence="3">KOW domain-containing protein</fullName>
    </recommendedName>
</protein>
<evidence type="ECO:0000313" key="2">
    <source>
        <dbReference type="Proteomes" id="UP000772434"/>
    </source>
</evidence>
<accession>A0A9P5PZQ4</accession>
<sequence>MLSRNTPLVSYLRTVPGLVYLPSPKLSFPHEKAWSRKLEQVKKPHPPTWEAPDASMPIYQTVTDVGFHPENQMETGLKRGSWVVLTKGRYKGDVGVVVDDDHYAVDTSVSALVMFIPRIKFSNSPSSKRPAKATLSVDFRKSPKHWQDFEHTSRLQAWCISDDCTVPSFLPLDLKCFPTHHNYRGNEVLSYTSRDVPKPSRMKHYTDPQYTPWCNSVRTQYPGPNGQPLTLTKIAGKVNKEAKDANPKPVESLRKKQAIPSQIISSQQRLSSGPPVSYSSQPGLFYCGVLVRRFNFEGVDISNPDEISSVARAFVHELGCVGREFRAATYYGSLFLMWKHKPDAEAFVNVFHAPLAPYQNLQIIAT</sequence>
<dbReference type="Proteomes" id="UP000772434">
    <property type="component" value="Unassembled WGS sequence"/>
</dbReference>
<dbReference type="EMBL" id="JADNRY010000036">
    <property type="protein sequence ID" value="KAF9070990.1"/>
    <property type="molecule type" value="Genomic_DNA"/>
</dbReference>
<gene>
    <name evidence="1" type="ORF">BDP27DRAFT_1362220</name>
</gene>
<dbReference type="AlphaFoldDB" id="A0A9P5PZQ4"/>
<evidence type="ECO:0008006" key="3">
    <source>
        <dbReference type="Google" id="ProtNLM"/>
    </source>
</evidence>
<organism evidence="1 2">
    <name type="scientific">Rhodocollybia butyracea</name>
    <dbReference type="NCBI Taxonomy" id="206335"/>
    <lineage>
        <taxon>Eukaryota</taxon>
        <taxon>Fungi</taxon>
        <taxon>Dikarya</taxon>
        <taxon>Basidiomycota</taxon>
        <taxon>Agaricomycotina</taxon>
        <taxon>Agaricomycetes</taxon>
        <taxon>Agaricomycetidae</taxon>
        <taxon>Agaricales</taxon>
        <taxon>Marasmiineae</taxon>
        <taxon>Omphalotaceae</taxon>
        <taxon>Rhodocollybia</taxon>
    </lineage>
</organism>
<comment type="caution">
    <text evidence="1">The sequence shown here is derived from an EMBL/GenBank/DDBJ whole genome shotgun (WGS) entry which is preliminary data.</text>
</comment>
<evidence type="ECO:0000313" key="1">
    <source>
        <dbReference type="EMBL" id="KAF9070990.1"/>
    </source>
</evidence>
<dbReference type="OrthoDB" id="3083377at2759"/>
<keyword evidence="2" id="KW-1185">Reference proteome</keyword>
<proteinExistence type="predicted"/>